<gene>
    <name evidence="2" type="ORF">BpHYR1_022292</name>
</gene>
<dbReference type="SUPFAM" id="SSF68906">
    <property type="entry name" value="SAP domain"/>
    <property type="match status" value="1"/>
</dbReference>
<dbReference type="InterPro" id="IPR036361">
    <property type="entry name" value="SAP_dom_sf"/>
</dbReference>
<dbReference type="Proteomes" id="UP000276133">
    <property type="component" value="Unassembled WGS sequence"/>
</dbReference>
<reference evidence="2 3" key="1">
    <citation type="journal article" date="2018" name="Sci. Rep.">
        <title>Genomic signatures of local adaptation to the degree of environmental predictability in rotifers.</title>
        <authorList>
            <person name="Franch-Gras L."/>
            <person name="Hahn C."/>
            <person name="Garcia-Roger E.M."/>
            <person name="Carmona M.J."/>
            <person name="Serra M."/>
            <person name="Gomez A."/>
        </authorList>
    </citation>
    <scope>NUCLEOTIDE SEQUENCE [LARGE SCALE GENOMIC DNA]</scope>
    <source>
        <strain evidence="2">HYR1</strain>
    </source>
</reference>
<dbReference type="AlphaFoldDB" id="A0A3M7PNJ3"/>
<evidence type="ECO:0000259" key="1">
    <source>
        <dbReference type="PROSITE" id="PS50800"/>
    </source>
</evidence>
<evidence type="ECO:0000313" key="2">
    <source>
        <dbReference type="EMBL" id="RNA00692.1"/>
    </source>
</evidence>
<accession>A0A3M7PNJ3</accession>
<dbReference type="InterPro" id="IPR003034">
    <property type="entry name" value="SAP_dom"/>
</dbReference>
<comment type="caution">
    <text evidence="2">The sequence shown here is derived from an EMBL/GenBank/DDBJ whole genome shotgun (WGS) entry which is preliminary data.</text>
</comment>
<organism evidence="2 3">
    <name type="scientific">Brachionus plicatilis</name>
    <name type="common">Marine rotifer</name>
    <name type="synonym">Brachionus muelleri</name>
    <dbReference type="NCBI Taxonomy" id="10195"/>
    <lineage>
        <taxon>Eukaryota</taxon>
        <taxon>Metazoa</taxon>
        <taxon>Spiralia</taxon>
        <taxon>Gnathifera</taxon>
        <taxon>Rotifera</taxon>
        <taxon>Eurotatoria</taxon>
        <taxon>Monogononta</taxon>
        <taxon>Pseudotrocha</taxon>
        <taxon>Ploima</taxon>
        <taxon>Brachionidae</taxon>
        <taxon>Brachionus</taxon>
    </lineage>
</organism>
<keyword evidence="3" id="KW-1185">Reference proteome</keyword>
<dbReference type="Gene3D" id="1.10.720.30">
    <property type="entry name" value="SAP domain"/>
    <property type="match status" value="1"/>
</dbReference>
<protein>
    <recommendedName>
        <fullName evidence="1">SAP domain-containing protein</fullName>
    </recommendedName>
</protein>
<sequence length="98" mass="11525">MDNTNILVTHLKDECKRPKFSYQGKKSDLIKRLNYFIESFENFKISSVNATCYNIQILVMMCKISQGSTLRAIQNNLNLYDDWLCVRREGMWDDECSS</sequence>
<name>A0A3M7PNJ3_BRAPC</name>
<evidence type="ECO:0000313" key="3">
    <source>
        <dbReference type="Proteomes" id="UP000276133"/>
    </source>
</evidence>
<feature type="domain" description="SAP" evidence="1">
    <location>
        <begin position="3"/>
        <end position="37"/>
    </location>
</feature>
<dbReference type="EMBL" id="REGN01009636">
    <property type="protein sequence ID" value="RNA00692.1"/>
    <property type="molecule type" value="Genomic_DNA"/>
</dbReference>
<proteinExistence type="predicted"/>
<dbReference type="PROSITE" id="PS50800">
    <property type="entry name" value="SAP"/>
    <property type="match status" value="1"/>
</dbReference>